<gene>
    <name evidence="2" type="ORF">GWO68_15820</name>
</gene>
<organism evidence="2 3">
    <name type="scientific">Pontibacter fetidus</name>
    <dbReference type="NCBI Taxonomy" id="2700082"/>
    <lineage>
        <taxon>Bacteria</taxon>
        <taxon>Pseudomonadati</taxon>
        <taxon>Bacteroidota</taxon>
        <taxon>Cytophagia</taxon>
        <taxon>Cytophagales</taxon>
        <taxon>Hymenobacteraceae</taxon>
        <taxon>Pontibacter</taxon>
    </lineage>
</organism>
<dbReference type="RefSeq" id="WP_162347453.1">
    <property type="nucleotide sequence ID" value="NZ_JAAEAA010000026.1"/>
</dbReference>
<evidence type="ECO:0000256" key="1">
    <source>
        <dbReference type="SAM" id="Phobius"/>
    </source>
</evidence>
<dbReference type="AlphaFoldDB" id="A0A6B2H4K5"/>
<dbReference type="Proteomes" id="UP000478546">
    <property type="component" value="Unassembled WGS sequence"/>
</dbReference>
<proteinExistence type="predicted"/>
<keyword evidence="1" id="KW-1133">Transmembrane helix</keyword>
<reference evidence="2 3" key="1">
    <citation type="submission" date="2020-01" db="EMBL/GenBank/DDBJ databases">
        <authorList>
            <person name="Kim M.K."/>
        </authorList>
    </citation>
    <scope>NUCLEOTIDE SEQUENCE [LARGE SCALE GENOMIC DNA]</scope>
    <source>
        <strain evidence="2 3">BT213</strain>
    </source>
</reference>
<name>A0A6B2H4K5_9BACT</name>
<feature type="transmembrane region" description="Helical" evidence="1">
    <location>
        <begin position="16"/>
        <end position="38"/>
    </location>
</feature>
<keyword evidence="3" id="KW-1185">Reference proteome</keyword>
<dbReference type="EMBL" id="JAAEAA010000026">
    <property type="protein sequence ID" value="NDK57391.1"/>
    <property type="molecule type" value="Genomic_DNA"/>
</dbReference>
<comment type="caution">
    <text evidence="2">The sequence shown here is derived from an EMBL/GenBank/DDBJ whole genome shotgun (WGS) entry which is preliminary data.</text>
</comment>
<keyword evidence="1" id="KW-0812">Transmembrane</keyword>
<accession>A0A6B2H4K5</accession>
<sequence length="130" mass="14220">MPNIARTINAYLKYPLMWVMLLWAITLPGHEVIVYDFLLKVISGAPAGTLANSRDAISRAEAQKITSHVYLEAAPATFAGKLVSQPVHFIPGVFSLFVKLPNRFDSLPFISSPNRALHKGLLIAVLPNAP</sequence>
<evidence type="ECO:0000313" key="3">
    <source>
        <dbReference type="Proteomes" id="UP000478546"/>
    </source>
</evidence>
<evidence type="ECO:0000313" key="2">
    <source>
        <dbReference type="EMBL" id="NDK57391.1"/>
    </source>
</evidence>
<protein>
    <submittedName>
        <fullName evidence="2">Uncharacterized protein</fullName>
    </submittedName>
</protein>
<keyword evidence="1" id="KW-0472">Membrane</keyword>